<dbReference type="AlphaFoldDB" id="A0A7S2HPE9"/>
<gene>
    <name evidence="4" type="ORF">AAND1436_LOCUS36222</name>
</gene>
<sequence length="236" mass="25328">MVQAVVKLAERAALAPLLGELHGRVLELMASQHGNFVLQAIVTDLPTAMSGFVVRELLPAAGRVARHRFGCRVICRFVEHSSSDDEALDQLLEELLGKAGELGELCKHPFAHYVVECILEHLPEHRTRIAAVLRADPLGIACHRCAAHVVDAALTHCSEADCAALVLALLGSSGEHTLTLAQHQHGSIVLSAVLKVPCSISEQAHSQLLKSISLVKRTKHGLRLLQDSGLVADDTA</sequence>
<dbReference type="PROSITE" id="PS50302">
    <property type="entry name" value="PUM"/>
    <property type="match status" value="2"/>
</dbReference>
<dbReference type="GO" id="GO:0005737">
    <property type="term" value="C:cytoplasm"/>
    <property type="evidence" value="ECO:0007669"/>
    <property type="project" value="TreeGrafter"/>
</dbReference>
<feature type="repeat" description="Pumilio" evidence="2">
    <location>
        <begin position="20"/>
        <end position="55"/>
    </location>
</feature>
<evidence type="ECO:0000256" key="2">
    <source>
        <dbReference type="PROSITE-ProRule" id="PRU00317"/>
    </source>
</evidence>
<dbReference type="SMART" id="SM00025">
    <property type="entry name" value="Pumilio"/>
    <property type="match status" value="5"/>
</dbReference>
<evidence type="ECO:0000313" key="4">
    <source>
        <dbReference type="EMBL" id="CAD9496814.1"/>
    </source>
</evidence>
<feature type="domain" description="PUM-HD" evidence="3">
    <location>
        <begin position="1"/>
        <end position="232"/>
    </location>
</feature>
<proteinExistence type="predicted"/>
<organism evidence="4">
    <name type="scientific">Alexandrium andersonii</name>
    <dbReference type="NCBI Taxonomy" id="327968"/>
    <lineage>
        <taxon>Eukaryota</taxon>
        <taxon>Sar</taxon>
        <taxon>Alveolata</taxon>
        <taxon>Dinophyceae</taxon>
        <taxon>Gonyaulacales</taxon>
        <taxon>Pyrocystaceae</taxon>
        <taxon>Alexandrium</taxon>
    </lineage>
</organism>
<dbReference type="InterPro" id="IPR001313">
    <property type="entry name" value="Pumilio_RNA-bd_rpt"/>
</dbReference>
<dbReference type="GO" id="GO:0010608">
    <property type="term" value="P:post-transcriptional regulation of gene expression"/>
    <property type="evidence" value="ECO:0007669"/>
    <property type="project" value="TreeGrafter"/>
</dbReference>
<dbReference type="Gene3D" id="1.25.10.10">
    <property type="entry name" value="Leucine-rich Repeat Variant"/>
    <property type="match status" value="1"/>
</dbReference>
<dbReference type="InterPro" id="IPR033133">
    <property type="entry name" value="PUM-HD"/>
</dbReference>
<accession>A0A7S2HPE9</accession>
<name>A0A7S2HPE9_9DINO</name>
<evidence type="ECO:0000256" key="1">
    <source>
        <dbReference type="ARBA" id="ARBA00022737"/>
    </source>
</evidence>
<feature type="repeat" description="Pumilio" evidence="2">
    <location>
        <begin position="56"/>
        <end position="93"/>
    </location>
</feature>
<dbReference type="Pfam" id="PF00806">
    <property type="entry name" value="PUF"/>
    <property type="match status" value="5"/>
</dbReference>
<dbReference type="EMBL" id="HBGQ01075628">
    <property type="protein sequence ID" value="CAD9496814.1"/>
    <property type="molecule type" value="Transcribed_RNA"/>
</dbReference>
<dbReference type="PANTHER" id="PTHR12537:SF12">
    <property type="entry name" value="MATERNAL PROTEIN PUMILIO"/>
    <property type="match status" value="1"/>
</dbReference>
<protein>
    <recommendedName>
        <fullName evidence="3">PUM-HD domain-containing protein</fullName>
    </recommendedName>
</protein>
<dbReference type="PROSITE" id="PS50303">
    <property type="entry name" value="PUM_HD"/>
    <property type="match status" value="1"/>
</dbReference>
<dbReference type="InterPro" id="IPR011989">
    <property type="entry name" value="ARM-like"/>
</dbReference>
<keyword evidence="1" id="KW-0677">Repeat</keyword>
<dbReference type="InterPro" id="IPR016024">
    <property type="entry name" value="ARM-type_fold"/>
</dbReference>
<reference evidence="4" key="1">
    <citation type="submission" date="2021-01" db="EMBL/GenBank/DDBJ databases">
        <authorList>
            <person name="Corre E."/>
            <person name="Pelletier E."/>
            <person name="Niang G."/>
            <person name="Scheremetjew M."/>
            <person name="Finn R."/>
            <person name="Kale V."/>
            <person name="Holt S."/>
            <person name="Cochrane G."/>
            <person name="Meng A."/>
            <person name="Brown T."/>
            <person name="Cohen L."/>
        </authorList>
    </citation>
    <scope>NUCLEOTIDE SEQUENCE</scope>
    <source>
        <strain evidence="4">CCMP2222</strain>
    </source>
</reference>
<dbReference type="PANTHER" id="PTHR12537">
    <property type="entry name" value="RNA BINDING PROTEIN PUMILIO-RELATED"/>
    <property type="match status" value="1"/>
</dbReference>
<evidence type="ECO:0000259" key="3">
    <source>
        <dbReference type="PROSITE" id="PS50303"/>
    </source>
</evidence>
<dbReference type="SUPFAM" id="SSF48371">
    <property type="entry name" value="ARM repeat"/>
    <property type="match status" value="1"/>
</dbReference>
<dbReference type="GO" id="GO:0003729">
    <property type="term" value="F:mRNA binding"/>
    <property type="evidence" value="ECO:0007669"/>
    <property type="project" value="TreeGrafter"/>
</dbReference>